<dbReference type="Pfam" id="PF10453">
    <property type="entry name" value="NUFIP1"/>
    <property type="match status" value="1"/>
</dbReference>
<dbReference type="KEGG" id="prel:PRELSG_1206800"/>
<evidence type="ECO:0000259" key="1">
    <source>
        <dbReference type="Pfam" id="PF10453"/>
    </source>
</evidence>
<name>A0A1J1HC84_PLARL</name>
<dbReference type="GeneID" id="39737312"/>
<dbReference type="InterPro" id="IPR019496">
    <property type="entry name" value="NUFIP1_cons_dom"/>
</dbReference>
<dbReference type="OrthoDB" id="273070at2759"/>
<evidence type="ECO:0000313" key="2">
    <source>
        <dbReference type="EMBL" id="CRH01185.1"/>
    </source>
</evidence>
<sequence>MNKNEYNKRYMSYINTKNYNELSISRKEQNISYQNNNKIMLNDFKINGIKEEELNMKSEYINSYDYLKSDRNELSGSLNLNKGFNKNLNSKEKYMNVQNNEILSNSYFENFVSSYSNKYLNENNNYTYDSNNNKIKNDFRKSGYVISNRSNNIIHKKSKKYNNKLIYSNKKNDTFLKGNNLNISNNQCNIYHQENSINNYSIMDFNNNRTIKRSMNFMNYNTLKTFNNSYLSNNNINENTNNNFNKYLNESIFENKNYISNGIPINHEINANKIIHSFNIKDYSSKSNNINHLNESNKQECISKNNNINYRKINKRNKSMNIFNENIKIEKKNTNENAYSNTKDKVPKFIFCKYCDINIEENKLEDHNKNQHIKCPIDNCNHIYNIDCLEFHLLNHMKNDKNENILNNPKEIEKWINERKKNYPTRSKIINDKNKQVSKIKKKPNCLIEELFFESYCSAIGRNLYYKNELKKSLFIPLLTKLSQNNFRNIYENDYYNISNNKLKGGKKQNRSFSKKQLIDSLNIHKKPPLLYQLMKNEIYLYEKKLMKCIEYITENNFFDDFLDKKNDIIELN</sequence>
<dbReference type="VEuPathDB" id="PlasmoDB:PRELSG_1206800"/>
<evidence type="ECO:0000313" key="3">
    <source>
        <dbReference type="Proteomes" id="UP000220158"/>
    </source>
</evidence>
<protein>
    <recommendedName>
        <fullName evidence="1">FMR1-interacting protein 1 conserved domain-containing protein</fullName>
    </recommendedName>
</protein>
<gene>
    <name evidence="2" type="ORF">PRELSG_1206800</name>
</gene>
<keyword evidence="3" id="KW-1185">Reference proteome</keyword>
<proteinExistence type="predicted"/>
<dbReference type="RefSeq" id="XP_028534186.1">
    <property type="nucleotide sequence ID" value="XM_028677837.1"/>
</dbReference>
<feature type="domain" description="FMR1-interacting protein 1 conserved" evidence="1">
    <location>
        <begin position="395"/>
        <end position="443"/>
    </location>
</feature>
<dbReference type="Proteomes" id="UP000220158">
    <property type="component" value="Chromosome 12"/>
</dbReference>
<accession>A0A1J1HC84</accession>
<dbReference type="AlphaFoldDB" id="A0A1J1HC84"/>
<dbReference type="EMBL" id="LN835307">
    <property type="protein sequence ID" value="CRH01185.1"/>
    <property type="molecule type" value="Genomic_DNA"/>
</dbReference>
<reference evidence="2 3" key="1">
    <citation type="submission" date="2015-04" db="EMBL/GenBank/DDBJ databases">
        <authorList>
            <consortium name="Pathogen Informatics"/>
        </authorList>
    </citation>
    <scope>NUCLEOTIDE SEQUENCE [LARGE SCALE GENOMIC DNA]</scope>
    <source>
        <strain evidence="2 3">SGS1</strain>
    </source>
</reference>
<organism evidence="2 3">
    <name type="scientific">Plasmodium relictum</name>
    <dbReference type="NCBI Taxonomy" id="85471"/>
    <lineage>
        <taxon>Eukaryota</taxon>
        <taxon>Sar</taxon>
        <taxon>Alveolata</taxon>
        <taxon>Apicomplexa</taxon>
        <taxon>Aconoidasida</taxon>
        <taxon>Haemosporida</taxon>
        <taxon>Plasmodiidae</taxon>
        <taxon>Plasmodium</taxon>
        <taxon>Plasmodium (Haemamoeba)</taxon>
    </lineage>
</organism>